<proteinExistence type="predicted"/>
<comment type="caution">
    <text evidence="2">The sequence shown here is derived from an EMBL/GenBank/DDBJ whole genome shotgun (WGS) entry which is preliminary data.</text>
</comment>
<accession>A0ABT6L8F4</accession>
<feature type="compositionally biased region" description="Polar residues" evidence="1">
    <location>
        <begin position="34"/>
        <end position="43"/>
    </location>
</feature>
<reference evidence="2 3" key="1">
    <citation type="submission" date="2023-04" db="EMBL/GenBank/DDBJ databases">
        <title>Forest soil microbial communities from Buena Vista Peninsula, Colon Province, Panama.</title>
        <authorList>
            <person name="Bouskill N."/>
        </authorList>
    </citation>
    <scope>NUCLEOTIDE SEQUENCE [LARGE SCALE GENOMIC DNA]</scope>
    <source>
        <strain evidence="2 3">AC80</strain>
    </source>
</reference>
<keyword evidence="3" id="KW-1185">Reference proteome</keyword>
<dbReference type="EMBL" id="JARXVE010000016">
    <property type="protein sequence ID" value="MDH6199158.1"/>
    <property type="molecule type" value="Genomic_DNA"/>
</dbReference>
<evidence type="ECO:0000313" key="2">
    <source>
        <dbReference type="EMBL" id="MDH6199158.1"/>
    </source>
</evidence>
<dbReference type="Proteomes" id="UP001160130">
    <property type="component" value="Unassembled WGS sequence"/>
</dbReference>
<gene>
    <name evidence="2" type="ORF">M2272_005826</name>
</gene>
<evidence type="ECO:0000256" key="1">
    <source>
        <dbReference type="SAM" id="MobiDB-lite"/>
    </source>
</evidence>
<name>A0ABT6L8F4_9MYCO</name>
<protein>
    <submittedName>
        <fullName evidence="2">Uncharacterized protein</fullName>
    </submittedName>
</protein>
<feature type="region of interest" description="Disordered" evidence="1">
    <location>
        <begin position="16"/>
        <end position="43"/>
    </location>
</feature>
<sequence length="43" mass="4334">MQFSVRSSLAAGVATVGASANHAGSRIEEATDSIGKQLNSTVN</sequence>
<organism evidence="2 3">
    <name type="scientific">Mycolicibacterium frederiksbergense</name>
    <dbReference type="NCBI Taxonomy" id="117567"/>
    <lineage>
        <taxon>Bacteria</taxon>
        <taxon>Bacillati</taxon>
        <taxon>Actinomycetota</taxon>
        <taxon>Actinomycetes</taxon>
        <taxon>Mycobacteriales</taxon>
        <taxon>Mycobacteriaceae</taxon>
        <taxon>Mycolicibacterium</taxon>
    </lineage>
</organism>
<evidence type="ECO:0000313" key="3">
    <source>
        <dbReference type="Proteomes" id="UP001160130"/>
    </source>
</evidence>